<dbReference type="AlphaFoldDB" id="A0A8H6MSQ0"/>
<keyword evidence="1" id="KW-0732">Signal</keyword>
<proteinExistence type="predicted"/>
<feature type="signal peptide" evidence="1">
    <location>
        <begin position="1"/>
        <end position="25"/>
    </location>
</feature>
<feature type="chain" id="PRO_5034604434" evidence="1">
    <location>
        <begin position="26"/>
        <end position="291"/>
    </location>
</feature>
<protein>
    <submittedName>
        <fullName evidence="2">Uncharacterized protein</fullName>
    </submittedName>
</protein>
<accession>A0A8H6MSQ0</accession>
<dbReference type="Proteomes" id="UP000639643">
    <property type="component" value="Unassembled WGS sequence"/>
</dbReference>
<gene>
    <name evidence="2" type="ORF">CMUS01_14052</name>
</gene>
<keyword evidence="3" id="KW-1185">Reference proteome</keyword>
<evidence type="ECO:0000256" key="1">
    <source>
        <dbReference type="SAM" id="SignalP"/>
    </source>
</evidence>
<evidence type="ECO:0000313" key="2">
    <source>
        <dbReference type="EMBL" id="KAF6807737.1"/>
    </source>
</evidence>
<sequence>MNLRIIYRIWYVRLLIAAFYPTWDCCFGVNKHEIKTVRNRTDKENDMTTPWSFNFVSELCLGDPKFQSGILACRWLKIDIVLEAQCVWARRFAWDRWFSHMHVSLKDEDAKHRHYPTYDRNGGFGHFESTACFEYDWIQYGLDGVRHPLDFYIDVHPHTTIPDELIMGPWTTKQQMLLFWLRRGGARIQHISQTWEVLLKGIQNAVTERSPDRQDGRLIRMLLLQEDFFPTQPANRDLFLWPLEVLGEEKIRVEEIIEKRQHGGVARLPELNKLSKRIFHCHRRAVDSLNR</sequence>
<name>A0A8H6MSQ0_9PEZI</name>
<dbReference type="EMBL" id="WIGM01000963">
    <property type="protein sequence ID" value="KAF6807737.1"/>
    <property type="molecule type" value="Genomic_DNA"/>
</dbReference>
<organism evidence="2 3">
    <name type="scientific">Colletotrichum musicola</name>
    <dbReference type="NCBI Taxonomy" id="2175873"/>
    <lineage>
        <taxon>Eukaryota</taxon>
        <taxon>Fungi</taxon>
        <taxon>Dikarya</taxon>
        <taxon>Ascomycota</taxon>
        <taxon>Pezizomycotina</taxon>
        <taxon>Sordariomycetes</taxon>
        <taxon>Hypocreomycetidae</taxon>
        <taxon>Glomerellales</taxon>
        <taxon>Glomerellaceae</taxon>
        <taxon>Colletotrichum</taxon>
        <taxon>Colletotrichum orchidearum species complex</taxon>
    </lineage>
</organism>
<comment type="caution">
    <text evidence="2">The sequence shown here is derived from an EMBL/GenBank/DDBJ whole genome shotgun (WGS) entry which is preliminary data.</text>
</comment>
<evidence type="ECO:0000313" key="3">
    <source>
        <dbReference type="Proteomes" id="UP000639643"/>
    </source>
</evidence>
<dbReference type="OrthoDB" id="4167490at2759"/>
<reference evidence="2" key="1">
    <citation type="journal article" date="2020" name="Phytopathology">
        <title>Genome Sequence Resources of Colletotrichum truncatum, C. plurivorum, C. musicola, and C. sojae: Four Species Pathogenic to Soybean (Glycine max).</title>
        <authorList>
            <person name="Rogerio F."/>
            <person name="Boufleur T.R."/>
            <person name="Ciampi-Guillardi M."/>
            <person name="Sukno S.A."/>
            <person name="Thon M.R."/>
            <person name="Massola Junior N.S."/>
            <person name="Baroncelli R."/>
        </authorList>
    </citation>
    <scope>NUCLEOTIDE SEQUENCE</scope>
    <source>
        <strain evidence="2">LFN0074</strain>
    </source>
</reference>